<dbReference type="Proteomes" id="UP000195557">
    <property type="component" value="Unassembled WGS sequence"/>
</dbReference>
<dbReference type="EMBL" id="KZ155838">
    <property type="protein sequence ID" value="OUS42373.1"/>
    <property type="molecule type" value="Genomic_DNA"/>
</dbReference>
<accession>Q01FH3</accession>
<dbReference type="AlphaFoldDB" id="Q01FH3"/>
<evidence type="ECO:0000313" key="3">
    <source>
        <dbReference type="Proteomes" id="UP000009170"/>
    </source>
</evidence>
<reference evidence="1 3" key="1">
    <citation type="journal article" date="2006" name="Proc. Natl. Acad. Sci. U.S.A.">
        <title>Genome analysis of the smallest free-living eukaryote Ostreococcus tauri unveils many unique features.</title>
        <authorList>
            <person name="Derelle E."/>
            <person name="Ferraz C."/>
            <person name="Rombauts S."/>
            <person name="Rouze P."/>
            <person name="Worden A.Z."/>
            <person name="Robbens S."/>
            <person name="Partensky F."/>
            <person name="Degroeve S."/>
            <person name="Echeynie S."/>
            <person name="Cooke R."/>
            <person name="Saeys Y."/>
            <person name="Wuyts J."/>
            <person name="Jabbari K."/>
            <person name="Bowler C."/>
            <person name="Panaud O."/>
            <person name="Piegu B."/>
            <person name="Ball S.G."/>
            <person name="Ral J.-P."/>
            <person name="Bouget F.-Y."/>
            <person name="Piganeau G."/>
            <person name="De Baets B."/>
            <person name="Picard A."/>
            <person name="Delseny M."/>
            <person name="Demaille J."/>
            <person name="Van de Peer Y."/>
            <person name="Moreau H."/>
        </authorList>
    </citation>
    <scope>NUCLEOTIDE SEQUENCE [LARGE SCALE GENOMIC DNA]</scope>
    <source>
        <strain evidence="1 3">OTTH0595</strain>
    </source>
</reference>
<accession>A0A1Y5I2M9</accession>
<dbReference type="Proteomes" id="UP000009170">
    <property type="component" value="Unassembled WGS sequence"/>
</dbReference>
<proteinExistence type="predicted"/>
<gene>
    <name evidence="2" type="ORF">BE221DRAFT_208797</name>
    <name evidence="1" type="ORF">OT_ostta01g06180</name>
</gene>
<organism evidence="1 3">
    <name type="scientific">Ostreococcus tauri</name>
    <name type="common">Marine green alga</name>
    <dbReference type="NCBI Taxonomy" id="70448"/>
    <lineage>
        <taxon>Eukaryota</taxon>
        <taxon>Viridiplantae</taxon>
        <taxon>Chlorophyta</taxon>
        <taxon>Mamiellophyceae</taxon>
        <taxon>Mamiellales</taxon>
        <taxon>Bathycoccaceae</taxon>
        <taxon>Ostreococcus</taxon>
    </lineage>
</organism>
<evidence type="ECO:0000313" key="1">
    <source>
        <dbReference type="EMBL" id="CAL50521.1"/>
    </source>
</evidence>
<sequence length="143" mass="15067">MAAIACACSAACVGVPRRTAVAATAAVGAIGSLVTLSLAYREPLNRCRCGDAASTSTAADAETPRENRRARGGKFPPRAHCARCRKRTRFGVTLSFIFSPAYVAVVSGTTALVAHEFGRRSLALCRRLARGAAKRARRAPTFD</sequence>
<dbReference type="KEGG" id="ota:OT_ostta01g06180"/>
<dbReference type="GeneID" id="9834847"/>
<keyword evidence="3" id="KW-1185">Reference proteome</keyword>
<evidence type="ECO:0000313" key="2">
    <source>
        <dbReference type="EMBL" id="OUS42373.1"/>
    </source>
</evidence>
<reference evidence="2" key="3">
    <citation type="submission" date="2017-04" db="EMBL/GenBank/DDBJ databases">
        <title>Population genomics of picophytoplankton unveils novel chromosome hypervariability.</title>
        <authorList>
            <consortium name="DOE Joint Genome Institute"/>
            <person name="Blanc-Mathieu R."/>
            <person name="Krasovec M."/>
            <person name="Hebrard M."/>
            <person name="Yau S."/>
            <person name="Desgranges E."/>
            <person name="Martin J."/>
            <person name="Schackwitz W."/>
            <person name="Kuo A."/>
            <person name="Salin G."/>
            <person name="Donnadieu C."/>
            <person name="Desdevises Y."/>
            <person name="Sanchez-Ferandin S."/>
            <person name="Moreau H."/>
            <person name="Rivals E."/>
            <person name="Grigoriev I.V."/>
            <person name="Grimsley N."/>
            <person name="Eyre-Walker A."/>
            <person name="Piganeau G."/>
        </authorList>
    </citation>
    <scope>NUCLEOTIDE SEQUENCE [LARGE SCALE GENOMIC DNA]</scope>
    <source>
        <strain evidence="2">RCC 1115</strain>
    </source>
</reference>
<dbReference type="InParanoid" id="Q01FH3"/>
<name>Q01FH3_OSTTA</name>
<dbReference type="RefSeq" id="XP_003074670.1">
    <property type="nucleotide sequence ID" value="XM_003074623.1"/>
</dbReference>
<dbReference type="OMA" id="MPLNRCR"/>
<protein>
    <submittedName>
        <fullName evidence="1">Unnamed product</fullName>
    </submittedName>
</protein>
<dbReference type="EMBL" id="CAID01000001">
    <property type="protein sequence ID" value="CAL50521.1"/>
    <property type="molecule type" value="Genomic_DNA"/>
</dbReference>
<reference evidence="1" key="2">
    <citation type="journal article" date="2014" name="BMC Genomics">
        <title>An improved genome of the model marine alga Ostreococcus tauri unfolds by assessing Illumina de novo assemblies.</title>
        <authorList>
            <person name="Blanc-Mathieu R."/>
            <person name="Verhelst B."/>
            <person name="Derelle E."/>
            <person name="Rombauts S."/>
            <person name="Bouget F.Y."/>
            <person name="Carre I."/>
            <person name="Chateau A."/>
            <person name="Eyre-Walker A."/>
            <person name="Grimsley N."/>
            <person name="Moreau H."/>
            <person name="Piegu B."/>
            <person name="Rivals E."/>
            <person name="Schackwitz W."/>
            <person name="Van de Peer Y."/>
            <person name="Piganeau G."/>
        </authorList>
    </citation>
    <scope>NUCLEOTIDE SEQUENCE</scope>
    <source>
        <strain evidence="1">RCC4221</strain>
    </source>
</reference>
<accession>A0A454XN59</accession>